<gene>
    <name evidence="2" type="ORF">EPI10_016641</name>
</gene>
<dbReference type="PANTHER" id="PTHR15503">
    <property type="entry name" value="LDOC1 RELATED"/>
    <property type="match status" value="1"/>
</dbReference>
<accession>A0A5B6VP91</accession>
<dbReference type="InterPro" id="IPR021109">
    <property type="entry name" value="Peptidase_aspartic_dom_sf"/>
</dbReference>
<feature type="region of interest" description="Disordered" evidence="1">
    <location>
        <begin position="68"/>
        <end position="99"/>
    </location>
</feature>
<evidence type="ECO:0000313" key="3">
    <source>
        <dbReference type="Proteomes" id="UP000325315"/>
    </source>
</evidence>
<dbReference type="Proteomes" id="UP000325315">
    <property type="component" value="Unassembled WGS sequence"/>
</dbReference>
<sequence>MIKYEQKFVNLSKYAQKQIASKAKMCSRFECELNENIRAMVRALDIKEFVVLSEHAQKMEAIWNEKKKLKAKNESSSKRSMSRNFSSPPLKRSKKFRNQSVPTATCRLKRGACFQCGSIEHSVKYCPNKAEVGSDQQGKSMTISQRGRKARSRSALGVIRSEARDSTVKTESRAQARAYAIRAREEATAPNVIAGSDGYEFPVDLMMLPFEEFDVILGMDWLIVYDAIVSCRKKRIMLKRSNGDSVIVETKRLNGASKLISTLSAQKMIWKCAEAFLAYIINTQTSK</sequence>
<dbReference type="OrthoDB" id="1937173at2759"/>
<evidence type="ECO:0000256" key="1">
    <source>
        <dbReference type="SAM" id="MobiDB-lite"/>
    </source>
</evidence>
<dbReference type="PANTHER" id="PTHR15503:SF45">
    <property type="entry name" value="RNA-DIRECTED DNA POLYMERASE HOMOLOG"/>
    <property type="match status" value="1"/>
</dbReference>
<proteinExistence type="predicted"/>
<reference evidence="3" key="1">
    <citation type="journal article" date="2019" name="Plant Biotechnol. J.">
        <title>Genome sequencing of the Australian wild diploid species Gossypium australe highlights disease resistance and delayed gland morphogenesis.</title>
        <authorList>
            <person name="Cai Y."/>
            <person name="Cai X."/>
            <person name="Wang Q."/>
            <person name="Wang P."/>
            <person name="Zhang Y."/>
            <person name="Cai C."/>
            <person name="Xu Y."/>
            <person name="Wang K."/>
            <person name="Zhou Z."/>
            <person name="Wang C."/>
            <person name="Geng S."/>
            <person name="Li B."/>
            <person name="Dong Q."/>
            <person name="Hou Y."/>
            <person name="Wang H."/>
            <person name="Ai P."/>
            <person name="Liu Z."/>
            <person name="Yi F."/>
            <person name="Sun M."/>
            <person name="An G."/>
            <person name="Cheng J."/>
            <person name="Zhang Y."/>
            <person name="Shi Q."/>
            <person name="Xie Y."/>
            <person name="Shi X."/>
            <person name="Chang Y."/>
            <person name="Huang F."/>
            <person name="Chen Y."/>
            <person name="Hong S."/>
            <person name="Mi L."/>
            <person name="Sun Q."/>
            <person name="Zhang L."/>
            <person name="Zhou B."/>
            <person name="Peng R."/>
            <person name="Zhang X."/>
            <person name="Liu F."/>
        </authorList>
    </citation>
    <scope>NUCLEOTIDE SEQUENCE [LARGE SCALE GENOMIC DNA]</scope>
    <source>
        <strain evidence="3">cv. PA1801</strain>
    </source>
</reference>
<dbReference type="Pfam" id="PF08284">
    <property type="entry name" value="RVP_2"/>
    <property type="match status" value="1"/>
</dbReference>
<protein>
    <submittedName>
        <fullName evidence="2">E3 ubiquitin-protein ligase RBBP6</fullName>
    </submittedName>
</protein>
<dbReference type="Gene3D" id="2.40.70.10">
    <property type="entry name" value="Acid Proteases"/>
    <property type="match status" value="1"/>
</dbReference>
<feature type="compositionally biased region" description="Low complexity" evidence="1">
    <location>
        <begin position="78"/>
        <end position="87"/>
    </location>
</feature>
<dbReference type="InterPro" id="IPR032567">
    <property type="entry name" value="RTL1-rel"/>
</dbReference>
<feature type="compositionally biased region" description="Basic and acidic residues" evidence="1">
    <location>
        <begin position="68"/>
        <end position="77"/>
    </location>
</feature>
<keyword evidence="3" id="KW-1185">Reference proteome</keyword>
<dbReference type="AlphaFoldDB" id="A0A5B6VP91"/>
<dbReference type="EMBL" id="SMMG02000006">
    <property type="protein sequence ID" value="KAA3470976.1"/>
    <property type="molecule type" value="Genomic_DNA"/>
</dbReference>
<organism evidence="2 3">
    <name type="scientific">Gossypium australe</name>
    <dbReference type="NCBI Taxonomy" id="47621"/>
    <lineage>
        <taxon>Eukaryota</taxon>
        <taxon>Viridiplantae</taxon>
        <taxon>Streptophyta</taxon>
        <taxon>Embryophyta</taxon>
        <taxon>Tracheophyta</taxon>
        <taxon>Spermatophyta</taxon>
        <taxon>Magnoliopsida</taxon>
        <taxon>eudicotyledons</taxon>
        <taxon>Gunneridae</taxon>
        <taxon>Pentapetalae</taxon>
        <taxon>rosids</taxon>
        <taxon>malvids</taxon>
        <taxon>Malvales</taxon>
        <taxon>Malvaceae</taxon>
        <taxon>Malvoideae</taxon>
        <taxon>Gossypium</taxon>
    </lineage>
</organism>
<comment type="caution">
    <text evidence="2">The sequence shown here is derived from an EMBL/GenBank/DDBJ whole genome shotgun (WGS) entry which is preliminary data.</text>
</comment>
<name>A0A5B6VP91_9ROSI</name>
<evidence type="ECO:0000313" key="2">
    <source>
        <dbReference type="EMBL" id="KAA3470976.1"/>
    </source>
</evidence>